<sequence length="95" mass="10815">MRHENCLDEIRPVNHINLASPFTISHASTRSINISTQGRSVGWAMVSLPLAWDTHDVRHMTNGLAARRFLARKERPSEDQEDFITCTWVQATGRT</sequence>
<gene>
    <name evidence="1" type="ORF">T265_06632</name>
</gene>
<proteinExistence type="predicted"/>
<protein>
    <submittedName>
        <fullName evidence="1">Uncharacterized protein</fullName>
    </submittedName>
</protein>
<dbReference type="Proteomes" id="UP000054324">
    <property type="component" value="Unassembled WGS sequence"/>
</dbReference>
<name>A0A074ZFJ9_OPIVI</name>
<dbReference type="KEGG" id="ovi:T265_06632"/>
<reference evidence="1 2" key="1">
    <citation type="submission" date="2013-11" db="EMBL/GenBank/DDBJ databases">
        <title>Opisthorchis viverrini - life in the bile duct.</title>
        <authorList>
            <person name="Young N.D."/>
            <person name="Nagarajan N."/>
            <person name="Lin S.J."/>
            <person name="Korhonen P.K."/>
            <person name="Jex A.R."/>
            <person name="Hall R.S."/>
            <person name="Safavi-Hemami H."/>
            <person name="Kaewkong W."/>
            <person name="Bertrand D."/>
            <person name="Gao S."/>
            <person name="Seet Q."/>
            <person name="Wongkham S."/>
            <person name="Teh B.T."/>
            <person name="Wongkham C."/>
            <person name="Intapan P.M."/>
            <person name="Maleewong W."/>
            <person name="Yang X."/>
            <person name="Hu M."/>
            <person name="Wang Z."/>
            <person name="Hofmann A."/>
            <person name="Sternberg P.W."/>
            <person name="Tan P."/>
            <person name="Wang J."/>
            <person name="Gasser R.B."/>
        </authorList>
    </citation>
    <scope>NUCLEOTIDE SEQUENCE [LARGE SCALE GENOMIC DNA]</scope>
</reference>
<dbReference type="EMBL" id="KL596758">
    <property type="protein sequence ID" value="KER26056.1"/>
    <property type="molecule type" value="Genomic_DNA"/>
</dbReference>
<evidence type="ECO:0000313" key="2">
    <source>
        <dbReference type="Proteomes" id="UP000054324"/>
    </source>
</evidence>
<dbReference type="CTD" id="20320811"/>
<organism evidence="1 2">
    <name type="scientific">Opisthorchis viverrini</name>
    <name type="common">Southeast Asian liver fluke</name>
    <dbReference type="NCBI Taxonomy" id="6198"/>
    <lineage>
        <taxon>Eukaryota</taxon>
        <taxon>Metazoa</taxon>
        <taxon>Spiralia</taxon>
        <taxon>Lophotrochozoa</taxon>
        <taxon>Platyhelminthes</taxon>
        <taxon>Trematoda</taxon>
        <taxon>Digenea</taxon>
        <taxon>Opisthorchiida</taxon>
        <taxon>Opisthorchiata</taxon>
        <taxon>Opisthorchiidae</taxon>
        <taxon>Opisthorchis</taxon>
    </lineage>
</organism>
<accession>A0A074ZFJ9</accession>
<dbReference type="RefSeq" id="XP_009170209.1">
    <property type="nucleotide sequence ID" value="XM_009171945.1"/>
</dbReference>
<evidence type="ECO:0000313" key="1">
    <source>
        <dbReference type="EMBL" id="KER26056.1"/>
    </source>
</evidence>
<dbReference type="GeneID" id="20320811"/>
<keyword evidence="2" id="KW-1185">Reference proteome</keyword>
<dbReference type="AlphaFoldDB" id="A0A074ZFJ9"/>